<dbReference type="GO" id="GO:0003723">
    <property type="term" value="F:RNA binding"/>
    <property type="evidence" value="ECO:0007669"/>
    <property type="project" value="InterPro"/>
</dbReference>
<evidence type="ECO:0000313" key="4">
    <source>
        <dbReference type="Proteomes" id="UP000813824"/>
    </source>
</evidence>
<organism evidence="3 4">
    <name type="scientific">Cristinia sonorae</name>
    <dbReference type="NCBI Taxonomy" id="1940300"/>
    <lineage>
        <taxon>Eukaryota</taxon>
        <taxon>Fungi</taxon>
        <taxon>Dikarya</taxon>
        <taxon>Basidiomycota</taxon>
        <taxon>Agaricomycotina</taxon>
        <taxon>Agaricomycetes</taxon>
        <taxon>Agaricomycetidae</taxon>
        <taxon>Agaricales</taxon>
        <taxon>Pleurotineae</taxon>
        <taxon>Stephanosporaceae</taxon>
        <taxon>Cristinia</taxon>
    </lineage>
</organism>
<protein>
    <recommendedName>
        <fullName evidence="2">RNB domain-containing protein</fullName>
    </recommendedName>
</protein>
<dbReference type="InterPro" id="IPR050180">
    <property type="entry name" value="RNR_Ribonuclease"/>
</dbReference>
<dbReference type="EMBL" id="JAEVFJ010000017">
    <property type="protein sequence ID" value="KAH8100054.1"/>
    <property type="molecule type" value="Genomic_DNA"/>
</dbReference>
<dbReference type="PANTHER" id="PTHR23355">
    <property type="entry name" value="RIBONUCLEASE"/>
    <property type="match status" value="1"/>
</dbReference>
<reference evidence="3" key="1">
    <citation type="journal article" date="2021" name="New Phytol.">
        <title>Evolutionary innovations through gain and loss of genes in the ectomycorrhizal Boletales.</title>
        <authorList>
            <person name="Wu G."/>
            <person name="Miyauchi S."/>
            <person name="Morin E."/>
            <person name="Kuo A."/>
            <person name="Drula E."/>
            <person name="Varga T."/>
            <person name="Kohler A."/>
            <person name="Feng B."/>
            <person name="Cao Y."/>
            <person name="Lipzen A."/>
            <person name="Daum C."/>
            <person name="Hundley H."/>
            <person name="Pangilinan J."/>
            <person name="Johnson J."/>
            <person name="Barry K."/>
            <person name="LaButti K."/>
            <person name="Ng V."/>
            <person name="Ahrendt S."/>
            <person name="Min B."/>
            <person name="Choi I.G."/>
            <person name="Park H."/>
            <person name="Plett J.M."/>
            <person name="Magnuson J."/>
            <person name="Spatafora J.W."/>
            <person name="Nagy L.G."/>
            <person name="Henrissat B."/>
            <person name="Grigoriev I.V."/>
            <person name="Yang Z.L."/>
            <person name="Xu J."/>
            <person name="Martin F.M."/>
        </authorList>
    </citation>
    <scope>NUCLEOTIDE SEQUENCE</scope>
    <source>
        <strain evidence="3">KKN 215</strain>
    </source>
</reference>
<dbReference type="OrthoDB" id="2285229at2759"/>
<dbReference type="GO" id="GO:0006402">
    <property type="term" value="P:mRNA catabolic process"/>
    <property type="evidence" value="ECO:0007669"/>
    <property type="project" value="TreeGrafter"/>
</dbReference>
<comment type="caution">
    <text evidence="3">The sequence shown here is derived from an EMBL/GenBank/DDBJ whole genome shotgun (WGS) entry which is preliminary data.</text>
</comment>
<dbReference type="PANTHER" id="PTHR23355:SF65">
    <property type="entry name" value="EXORIBONUCLEASE CYT-4, PUTATIVE (AFU_ORTHOLOGUE AFUA_7G01550)-RELATED"/>
    <property type="match status" value="1"/>
</dbReference>
<dbReference type="GO" id="GO:0000175">
    <property type="term" value="F:3'-5'-RNA exonuclease activity"/>
    <property type="evidence" value="ECO:0007669"/>
    <property type="project" value="TreeGrafter"/>
</dbReference>
<feature type="compositionally biased region" description="Polar residues" evidence="1">
    <location>
        <begin position="14"/>
        <end position="33"/>
    </location>
</feature>
<feature type="compositionally biased region" description="Basic and acidic residues" evidence="1">
    <location>
        <begin position="37"/>
        <end position="52"/>
    </location>
</feature>
<dbReference type="AlphaFoldDB" id="A0A8K0UPP5"/>
<sequence length="947" mass="105432">MHCRTLTCFVSSTPRHTLPSLSRNASSLTSWPNSKKKPQDSRGKQLNTRKETSVLDTQLKTFGSSSSTKSESLVAVRPALRNIATSTERKPSPDTFSNQRQEFDALEVDEYDETQQEFGAGIRSFNHIPPGSFVECRRNVTPLYGIVIVQPNQVNWKLMMLTGEVVNILPTDIHFVITNAVDAQTANLCGSEHESPERLRAQIQALKVVRSIMYRTELEYTRISRQMSTVYDTFRAEDPSGWSKLTTSEAARAVADGRSHLSPTTLLAVHQHLMSRYHHFTVDSADFLISQLFHVRPLNLVEICVAVEKMLARNDPNLDSFVQKARQILSDVGKAETAARSGPPSLRPYTGVSFSKGELPIVRFLQATALPRRYTQRSPYLVAAAALIRRVEACEERIDENEVAVFLRRLGLNAAWDDLVSHNMERPLTPSTGSGEHSLRPIAQASNILRHLGPQDYFTTDIVASARHDFGDLPVYIIDDVGAQELDDGVSIEPVSTSKDSFWAHVHIADPTALLPPTHEYAKMAHRQAVTNYLVHKTIPLLPKLPEFESLSLGSSSGNSTLEKVMTASFLVDKEGTIRDYKIRPGLVRNVHRLLYDDVDAALGLPEVQPFYPFGAAPPPVPRTPLNPTQLRDLKLLASVTKRLVAWRVKRGAMMMGHESAEISVNPLPLETLPLDVSTPHISSGFPGMKYRVISMLSNETGTRAIVAELMKAASRVTSMFMRDNGLPAIRRTVGPFIYESESAFAELMSQRRENGMVPNIAAALRAGIRPGTGTYTTSLEGHCQLGIPDGEGYVHFTSPLRRYIDMLAHWQIKHAIAAPGTMPLFGEEWMKKCAWETTAKMLSVKKVATSSRDFWALKFIQRWMEHPEDRPEGVEDPLQNLIAVPTATPRRMLDGTYGMICVLPALGLRGTLLLKDYIPLEPGDSVRVKVHALRFGFSPRIFVSPK</sequence>
<keyword evidence="4" id="KW-1185">Reference proteome</keyword>
<accession>A0A8K0UPP5</accession>
<proteinExistence type="predicted"/>
<dbReference type="InterPro" id="IPR001900">
    <property type="entry name" value="RNase_II/R"/>
</dbReference>
<dbReference type="GO" id="GO:0000932">
    <property type="term" value="C:P-body"/>
    <property type="evidence" value="ECO:0007669"/>
    <property type="project" value="TreeGrafter"/>
</dbReference>
<dbReference type="InterPro" id="IPR012340">
    <property type="entry name" value="NA-bd_OB-fold"/>
</dbReference>
<name>A0A8K0UPP5_9AGAR</name>
<gene>
    <name evidence="3" type="ORF">BXZ70DRAFT_940057</name>
</gene>
<dbReference type="Proteomes" id="UP000813824">
    <property type="component" value="Unassembled WGS sequence"/>
</dbReference>
<evidence type="ECO:0000259" key="2">
    <source>
        <dbReference type="SMART" id="SM00955"/>
    </source>
</evidence>
<feature type="region of interest" description="Disordered" evidence="1">
    <location>
        <begin position="14"/>
        <end position="52"/>
    </location>
</feature>
<evidence type="ECO:0000256" key="1">
    <source>
        <dbReference type="SAM" id="MobiDB-lite"/>
    </source>
</evidence>
<dbReference type="SMART" id="SM00955">
    <property type="entry name" value="RNB"/>
    <property type="match status" value="1"/>
</dbReference>
<evidence type="ECO:0000313" key="3">
    <source>
        <dbReference type="EMBL" id="KAH8100054.1"/>
    </source>
</evidence>
<feature type="domain" description="RNB" evidence="2">
    <location>
        <begin position="467"/>
        <end position="819"/>
    </location>
</feature>
<dbReference type="SUPFAM" id="SSF50249">
    <property type="entry name" value="Nucleic acid-binding proteins"/>
    <property type="match status" value="1"/>
</dbReference>
<dbReference type="Pfam" id="PF00773">
    <property type="entry name" value="RNB"/>
    <property type="match status" value="1"/>
</dbReference>